<feature type="region of interest" description="Disordered" evidence="1">
    <location>
        <begin position="131"/>
        <end position="405"/>
    </location>
</feature>
<dbReference type="AlphaFoldDB" id="A0A7S3A240"/>
<feature type="domain" description="PWWP" evidence="2">
    <location>
        <begin position="32"/>
        <end position="98"/>
    </location>
</feature>
<dbReference type="SUPFAM" id="SSF63748">
    <property type="entry name" value="Tudor/PWWP/MBT"/>
    <property type="match status" value="1"/>
</dbReference>
<dbReference type="SMART" id="SM00293">
    <property type="entry name" value="PWWP"/>
    <property type="match status" value="1"/>
</dbReference>
<reference evidence="4" key="1">
    <citation type="submission" date="2021-01" db="EMBL/GenBank/DDBJ databases">
        <authorList>
            <person name="Corre E."/>
            <person name="Pelletier E."/>
            <person name="Niang G."/>
            <person name="Scheremetjew M."/>
            <person name="Finn R."/>
            <person name="Kale V."/>
            <person name="Holt S."/>
            <person name="Cochrane G."/>
            <person name="Meng A."/>
            <person name="Brown T."/>
            <person name="Cohen L."/>
        </authorList>
    </citation>
    <scope>NUCLEOTIDE SEQUENCE</scope>
    <source>
        <strain evidence="4">CCMP 769</strain>
    </source>
</reference>
<name>A0A7S3A240_9RHOD</name>
<evidence type="ECO:0000256" key="1">
    <source>
        <dbReference type="SAM" id="MobiDB-lite"/>
    </source>
</evidence>
<feature type="compositionally biased region" description="Basic and acidic residues" evidence="1">
    <location>
        <begin position="288"/>
        <end position="301"/>
    </location>
</feature>
<organism evidence="4">
    <name type="scientific">Rhodosorus marinus</name>
    <dbReference type="NCBI Taxonomy" id="101924"/>
    <lineage>
        <taxon>Eukaryota</taxon>
        <taxon>Rhodophyta</taxon>
        <taxon>Stylonematophyceae</taxon>
        <taxon>Stylonematales</taxon>
        <taxon>Stylonemataceae</taxon>
        <taxon>Rhodosorus</taxon>
    </lineage>
</organism>
<feature type="region of interest" description="Disordered" evidence="1">
    <location>
        <begin position="1"/>
        <end position="26"/>
    </location>
</feature>
<feature type="compositionally biased region" description="Polar residues" evidence="1">
    <location>
        <begin position="188"/>
        <end position="200"/>
    </location>
</feature>
<dbReference type="PANTHER" id="PTHR12550">
    <property type="entry name" value="HEPATOMA-DERIVED GROWTH FACTOR-RELATED"/>
    <property type="match status" value="1"/>
</dbReference>
<dbReference type="InterPro" id="IPR000313">
    <property type="entry name" value="PWWP_dom"/>
</dbReference>
<evidence type="ECO:0000259" key="2">
    <source>
        <dbReference type="PROSITE" id="PS50812"/>
    </source>
</evidence>
<proteinExistence type="predicted"/>
<evidence type="ECO:0000313" key="4">
    <source>
        <dbReference type="EMBL" id="CAE0058110.1"/>
    </source>
</evidence>
<dbReference type="Gene3D" id="2.30.30.140">
    <property type="match status" value="1"/>
</dbReference>
<feature type="compositionally biased region" description="Basic and acidic residues" evidence="1">
    <location>
        <begin position="135"/>
        <end position="144"/>
    </location>
</feature>
<evidence type="ECO:0000313" key="3">
    <source>
        <dbReference type="EMBL" id="CAE0058108.1"/>
    </source>
</evidence>
<gene>
    <name evidence="3" type="ORF">RMAR00112_LOCUS26164</name>
    <name evidence="4" type="ORF">RMAR00112_LOCUS26166</name>
    <name evidence="5" type="ORF">RMAR00112_LOCUS26167</name>
</gene>
<protein>
    <recommendedName>
        <fullName evidence="2">PWWP domain-containing protein</fullName>
    </recommendedName>
</protein>
<dbReference type="EMBL" id="HBHW01033930">
    <property type="protein sequence ID" value="CAE0058111.1"/>
    <property type="molecule type" value="Transcribed_RNA"/>
</dbReference>
<dbReference type="CDD" id="cd05162">
    <property type="entry name" value="PWWP"/>
    <property type="match status" value="1"/>
</dbReference>
<feature type="compositionally biased region" description="Basic residues" evidence="1">
    <location>
        <begin position="260"/>
        <end position="270"/>
    </location>
</feature>
<dbReference type="PROSITE" id="PS50812">
    <property type="entry name" value="PWWP"/>
    <property type="match status" value="1"/>
</dbReference>
<dbReference type="Pfam" id="PF00855">
    <property type="entry name" value="PWWP"/>
    <property type="match status" value="1"/>
</dbReference>
<evidence type="ECO:0000313" key="5">
    <source>
        <dbReference type="EMBL" id="CAE0058111.1"/>
    </source>
</evidence>
<feature type="compositionally biased region" description="Acidic residues" evidence="1">
    <location>
        <begin position="159"/>
        <end position="171"/>
    </location>
</feature>
<sequence length="454" mass="49465">MMGAIAVGPRGSASSREKTTEQAEGPLKMLVPGDVVMAKMVGYPWWPSVVESEDLIPEDIQDERPEDSEDETLLPVRFLGDKSYAWLPVSALIPFSSEHQKSMKNSFKNRRNASKKLFLKGLSEASVLLRKQKHGSIEEPENKNSRSPPLRLHSIASEAESEECGTPEDGETGSCRADDRVGAVLEGLSTTSAGAKQSGCSAPPSDQPKKRFNSGTVRRSIEAGSTAQVTETLMKTVVMDKVPGQGKSRATTLEETKYSNSRKRGSRNRKTKDEGAEAKAKSKRKRSPTHEMRKTESKGSDKSISADASEANATEHPDFSSTSNSYVSTIGELPRENNSEDAFVPGSGALVGSAKLAERGEYREQYTGANSSKARESVVTPPFQRSERKSELRALSEVSPPLKSERTDARILNQSFGESSELSNSSEQLRLSSGADAMLMREEDVAFLLVNLRN</sequence>
<feature type="compositionally biased region" description="Polar residues" evidence="1">
    <location>
        <begin position="213"/>
        <end position="233"/>
    </location>
</feature>
<feature type="compositionally biased region" description="Basic and acidic residues" evidence="1">
    <location>
        <begin position="271"/>
        <end position="280"/>
    </location>
</feature>
<accession>A0A7S3A240</accession>
<dbReference type="EMBL" id="HBHW01033927">
    <property type="protein sequence ID" value="CAE0058108.1"/>
    <property type="molecule type" value="Transcribed_RNA"/>
</dbReference>
<feature type="compositionally biased region" description="Polar residues" evidence="1">
    <location>
        <begin position="319"/>
        <end position="328"/>
    </location>
</feature>
<feature type="compositionally biased region" description="Basic and acidic residues" evidence="1">
    <location>
        <begin position="385"/>
        <end position="394"/>
    </location>
</feature>
<dbReference type="EMBL" id="HBHW01033929">
    <property type="protein sequence ID" value="CAE0058110.1"/>
    <property type="molecule type" value="Transcribed_RNA"/>
</dbReference>
<dbReference type="PANTHER" id="PTHR12550:SF70">
    <property type="entry name" value="JIL-1 ANCHORING AND STABILIZING PROTEIN, ISOFORM A"/>
    <property type="match status" value="1"/>
</dbReference>